<evidence type="ECO:0008006" key="3">
    <source>
        <dbReference type="Google" id="ProtNLM"/>
    </source>
</evidence>
<gene>
    <name evidence="1" type="ORF">G6F51_004782</name>
</gene>
<protein>
    <recommendedName>
        <fullName evidence="3">PH domain-containing protein</fullName>
    </recommendedName>
</protein>
<evidence type="ECO:0000313" key="2">
    <source>
        <dbReference type="Proteomes" id="UP000717996"/>
    </source>
</evidence>
<evidence type="ECO:0000313" key="1">
    <source>
        <dbReference type="EMBL" id="KAG1546608.1"/>
    </source>
</evidence>
<dbReference type="AlphaFoldDB" id="A0A9P6YFL4"/>
<dbReference type="Proteomes" id="UP000717996">
    <property type="component" value="Unassembled WGS sequence"/>
</dbReference>
<accession>A0A9P6YFL4</accession>
<proteinExistence type="predicted"/>
<dbReference type="OrthoDB" id="10254377at2759"/>
<sequence length="193" mass="21891">MAEKFKALDNEWSERKKSCQAHLMVLEASRTIQNCPVNVTLDRRLILHAELIKVDLDDLTSVSDQKDRKDGLRKLVYKGNLNLRGAEVRGIRPLIASKMCEVKKPLFRIGKKSADTASTLKPEVFGFELIIADTNIDTVAPMYFSNGSLPPQMALGPVRQRHIFRTRSIEEQTLWRTSLEKVINTISQPSQES</sequence>
<name>A0A9P6YFL4_RHIOR</name>
<dbReference type="EMBL" id="JAANIT010000549">
    <property type="protein sequence ID" value="KAG1546608.1"/>
    <property type="molecule type" value="Genomic_DNA"/>
</dbReference>
<comment type="caution">
    <text evidence="1">The sequence shown here is derived from an EMBL/GenBank/DDBJ whole genome shotgun (WGS) entry which is preliminary data.</text>
</comment>
<reference evidence="1" key="1">
    <citation type="journal article" date="2020" name="Microb. Genom.">
        <title>Genetic diversity of clinical and environmental Mucorales isolates obtained from an investigation of mucormycosis cases among solid organ transplant recipients.</title>
        <authorList>
            <person name="Nguyen M.H."/>
            <person name="Kaul D."/>
            <person name="Muto C."/>
            <person name="Cheng S.J."/>
            <person name="Richter R.A."/>
            <person name="Bruno V.M."/>
            <person name="Liu G."/>
            <person name="Beyhan S."/>
            <person name="Sundermann A.J."/>
            <person name="Mounaud S."/>
            <person name="Pasculle A.W."/>
            <person name="Nierman W.C."/>
            <person name="Driscoll E."/>
            <person name="Cumbie R."/>
            <person name="Clancy C.J."/>
            <person name="Dupont C.L."/>
        </authorList>
    </citation>
    <scope>NUCLEOTIDE SEQUENCE</scope>
    <source>
        <strain evidence="1">GL16</strain>
    </source>
</reference>
<organism evidence="1 2">
    <name type="scientific">Rhizopus oryzae</name>
    <name type="common">Mucormycosis agent</name>
    <name type="synonym">Rhizopus arrhizus var. delemar</name>
    <dbReference type="NCBI Taxonomy" id="64495"/>
    <lineage>
        <taxon>Eukaryota</taxon>
        <taxon>Fungi</taxon>
        <taxon>Fungi incertae sedis</taxon>
        <taxon>Mucoromycota</taxon>
        <taxon>Mucoromycotina</taxon>
        <taxon>Mucoromycetes</taxon>
        <taxon>Mucorales</taxon>
        <taxon>Mucorineae</taxon>
        <taxon>Rhizopodaceae</taxon>
        <taxon>Rhizopus</taxon>
    </lineage>
</organism>